<dbReference type="PANTHER" id="PTHR43004">
    <property type="entry name" value="TRK SYSTEM POTASSIUM UPTAKE PROTEIN"/>
    <property type="match status" value="1"/>
</dbReference>
<dbReference type="GO" id="GO:0071949">
    <property type="term" value="F:FAD binding"/>
    <property type="evidence" value="ECO:0007669"/>
    <property type="project" value="InterPro"/>
</dbReference>
<comment type="cofactor">
    <cofactor evidence="1">
        <name>FAD</name>
        <dbReference type="ChEBI" id="CHEBI:57692"/>
    </cofactor>
</comment>
<feature type="domain" description="FAD-binding" evidence="4">
    <location>
        <begin position="4"/>
        <end position="329"/>
    </location>
</feature>
<keyword evidence="5" id="KW-0503">Monooxygenase</keyword>
<dbReference type="Proteomes" id="UP000265768">
    <property type="component" value="Unassembled WGS sequence"/>
</dbReference>
<dbReference type="AlphaFoldDB" id="A0A3A4AWL5"/>
<keyword evidence="5" id="KW-0560">Oxidoreductase</keyword>
<organism evidence="5 6">
    <name type="scientific">Bailinhaonella thermotolerans</name>
    <dbReference type="NCBI Taxonomy" id="1070861"/>
    <lineage>
        <taxon>Bacteria</taxon>
        <taxon>Bacillati</taxon>
        <taxon>Actinomycetota</taxon>
        <taxon>Actinomycetes</taxon>
        <taxon>Streptosporangiales</taxon>
        <taxon>Streptosporangiaceae</taxon>
        <taxon>Bailinhaonella</taxon>
    </lineage>
</organism>
<dbReference type="Gene3D" id="3.40.30.120">
    <property type="match status" value="1"/>
</dbReference>
<sequence length="513" mass="55527">MERAPVLIAGAGPVGLTTALLLARQGVPSVVLDPVADTGGAKARSRAICFQRDVLDVFDRAGCAEPMLAEGVTWTTGRTYYRDHELFHVTFPDPGPGTPPPWINISQARVERLLTGRAVAEPLVDLRLGTALTGYRETGGGVEAVTTDGVVTGSHLVGADGAHSTVRRLAGVAFPGRSFDDLFLICDIRAELPFPNERRFYFDPPWNPGRQVLVHQCPDSTWRIDWQVPPGFDLATADVDAMVRRITGALPYDIVWVTLYRFHERVAETFRRGRVFLAGDAAHLYAPFGARGLNSGTQDAENLAWKLALGGEDLLDTYDTERRAAALENLRVTGRTMEFLVPQTEERRAWRRETLARAVHDPSARREIDSGKLAEPYWYTDSPLTTYGGPVPDGPGEARPPLPGVICPDAPVTRGGRGTRLRRLLGPGFTVFTAAAGRAGDVRRACAGLGLPVTARALPEFDEEGYAAKALHAGPDSVHVVRPDAHLAAVLPVFAEAPLRAALLRAAARPLTP</sequence>
<keyword evidence="2" id="KW-0285">Flavoprotein</keyword>
<dbReference type="EMBL" id="QZEY01000006">
    <property type="protein sequence ID" value="RJL31764.1"/>
    <property type="molecule type" value="Genomic_DNA"/>
</dbReference>
<dbReference type="PANTHER" id="PTHR43004:SF19">
    <property type="entry name" value="BINDING MONOOXYGENASE, PUTATIVE (JCVI)-RELATED"/>
    <property type="match status" value="1"/>
</dbReference>
<dbReference type="GO" id="GO:0016709">
    <property type="term" value="F:oxidoreductase activity, acting on paired donors, with incorporation or reduction of molecular oxygen, NAD(P)H as one donor, and incorporation of one atom of oxygen"/>
    <property type="evidence" value="ECO:0007669"/>
    <property type="project" value="UniProtKB-ARBA"/>
</dbReference>
<protein>
    <submittedName>
        <fullName evidence="5">Pentachlorophenol monooxygenase</fullName>
    </submittedName>
</protein>
<dbReference type="Gene3D" id="3.50.50.60">
    <property type="entry name" value="FAD/NAD(P)-binding domain"/>
    <property type="match status" value="1"/>
</dbReference>
<dbReference type="Gene3D" id="3.30.70.2450">
    <property type="match status" value="1"/>
</dbReference>
<evidence type="ECO:0000259" key="4">
    <source>
        <dbReference type="Pfam" id="PF01494"/>
    </source>
</evidence>
<dbReference type="SUPFAM" id="SSF51905">
    <property type="entry name" value="FAD/NAD(P)-binding domain"/>
    <property type="match status" value="1"/>
</dbReference>
<reference evidence="5 6" key="1">
    <citation type="submission" date="2018-09" db="EMBL/GenBank/DDBJ databases">
        <title>YIM 75507 draft genome.</title>
        <authorList>
            <person name="Tang S."/>
            <person name="Feng Y."/>
        </authorList>
    </citation>
    <scope>NUCLEOTIDE SEQUENCE [LARGE SCALE GENOMIC DNA]</scope>
    <source>
        <strain evidence="5 6">YIM 75507</strain>
    </source>
</reference>
<dbReference type="InterPro" id="IPR036188">
    <property type="entry name" value="FAD/NAD-bd_sf"/>
</dbReference>
<evidence type="ECO:0000313" key="6">
    <source>
        <dbReference type="Proteomes" id="UP000265768"/>
    </source>
</evidence>
<dbReference type="OrthoDB" id="8670884at2"/>
<evidence type="ECO:0000313" key="5">
    <source>
        <dbReference type="EMBL" id="RJL31764.1"/>
    </source>
</evidence>
<evidence type="ECO:0000256" key="3">
    <source>
        <dbReference type="ARBA" id="ARBA00022827"/>
    </source>
</evidence>
<dbReference type="InterPro" id="IPR050641">
    <property type="entry name" value="RIFMO-like"/>
</dbReference>
<proteinExistence type="predicted"/>
<keyword evidence="3" id="KW-0274">FAD</keyword>
<keyword evidence="6" id="KW-1185">Reference proteome</keyword>
<dbReference type="Pfam" id="PF01494">
    <property type="entry name" value="FAD_binding_3"/>
    <property type="match status" value="1"/>
</dbReference>
<dbReference type="InterPro" id="IPR002938">
    <property type="entry name" value="FAD-bd"/>
</dbReference>
<dbReference type="RefSeq" id="WP_119927792.1">
    <property type="nucleotide sequence ID" value="NZ_QZEY01000006.1"/>
</dbReference>
<accession>A0A3A4AWL5</accession>
<gene>
    <name evidence="5" type="ORF">D5H75_18905</name>
</gene>
<dbReference type="PRINTS" id="PR00420">
    <property type="entry name" value="RNGMNOXGNASE"/>
</dbReference>
<evidence type="ECO:0000256" key="2">
    <source>
        <dbReference type="ARBA" id="ARBA00022630"/>
    </source>
</evidence>
<dbReference type="NCBIfam" id="NF006002">
    <property type="entry name" value="PRK08132.1"/>
    <property type="match status" value="1"/>
</dbReference>
<evidence type="ECO:0000256" key="1">
    <source>
        <dbReference type="ARBA" id="ARBA00001974"/>
    </source>
</evidence>
<name>A0A3A4AWL5_9ACTN</name>
<comment type="caution">
    <text evidence="5">The sequence shown here is derived from an EMBL/GenBank/DDBJ whole genome shotgun (WGS) entry which is preliminary data.</text>
</comment>